<accession>A0A2P2NS11</accession>
<evidence type="ECO:0000313" key="1">
    <source>
        <dbReference type="EMBL" id="MBX45235.1"/>
    </source>
</evidence>
<sequence length="24" mass="3022">MRMRLTSSFYFNYQVLRLLSILIR</sequence>
<protein>
    <submittedName>
        <fullName evidence="1">Uncharacterized protein</fullName>
    </submittedName>
</protein>
<dbReference type="AlphaFoldDB" id="A0A2P2NS11"/>
<reference evidence="1" key="1">
    <citation type="submission" date="2018-02" db="EMBL/GenBank/DDBJ databases">
        <title>Rhizophora mucronata_Transcriptome.</title>
        <authorList>
            <person name="Meera S.P."/>
            <person name="Sreeshan A."/>
            <person name="Augustine A."/>
        </authorList>
    </citation>
    <scope>NUCLEOTIDE SEQUENCE</scope>
    <source>
        <tissue evidence="1">Leaf</tissue>
    </source>
</reference>
<proteinExistence type="predicted"/>
<organism evidence="1">
    <name type="scientific">Rhizophora mucronata</name>
    <name type="common">Asiatic mangrove</name>
    <dbReference type="NCBI Taxonomy" id="61149"/>
    <lineage>
        <taxon>Eukaryota</taxon>
        <taxon>Viridiplantae</taxon>
        <taxon>Streptophyta</taxon>
        <taxon>Embryophyta</taxon>
        <taxon>Tracheophyta</taxon>
        <taxon>Spermatophyta</taxon>
        <taxon>Magnoliopsida</taxon>
        <taxon>eudicotyledons</taxon>
        <taxon>Gunneridae</taxon>
        <taxon>Pentapetalae</taxon>
        <taxon>rosids</taxon>
        <taxon>fabids</taxon>
        <taxon>Malpighiales</taxon>
        <taxon>Rhizophoraceae</taxon>
        <taxon>Rhizophora</taxon>
    </lineage>
</organism>
<dbReference type="EMBL" id="GGEC01064751">
    <property type="protein sequence ID" value="MBX45235.1"/>
    <property type="molecule type" value="Transcribed_RNA"/>
</dbReference>
<name>A0A2P2NS11_RHIMU</name>